<feature type="chain" id="PRO_5040778778" evidence="6">
    <location>
        <begin position="34"/>
        <end position="181"/>
    </location>
</feature>
<dbReference type="InterPro" id="IPR032694">
    <property type="entry name" value="CopC/D"/>
</dbReference>
<organism evidence="8 9">
    <name type="scientific">Gordonia aquimaris</name>
    <dbReference type="NCBI Taxonomy" id="2984863"/>
    <lineage>
        <taxon>Bacteria</taxon>
        <taxon>Bacillati</taxon>
        <taxon>Actinomycetota</taxon>
        <taxon>Actinomycetes</taxon>
        <taxon>Mycobacteriales</taxon>
        <taxon>Gordoniaceae</taxon>
        <taxon>Gordonia</taxon>
    </lineage>
</organism>
<dbReference type="GO" id="GO:0006825">
    <property type="term" value="P:copper ion transport"/>
    <property type="evidence" value="ECO:0007669"/>
    <property type="project" value="InterPro"/>
</dbReference>
<dbReference type="RefSeq" id="WP_266062717.1">
    <property type="nucleotide sequence ID" value="NZ_JAPKFM010000017.1"/>
</dbReference>
<keyword evidence="5" id="KW-1133">Transmembrane helix</keyword>
<proteinExistence type="predicted"/>
<dbReference type="InterPro" id="IPR007348">
    <property type="entry name" value="CopC_dom"/>
</dbReference>
<feature type="domain" description="CopC" evidence="7">
    <location>
        <begin position="34"/>
        <end position="126"/>
    </location>
</feature>
<sequence length="181" mass="18540">MRSSRMITTAVAVVAGVLCSALFGVVTAPEAHAHSQVVSSDPDDGARVESSPARATVTFNEPLQEAFAVLTVVGPDGNYWQDGDAVVDGPRLSVGLRELGPTGTYTLNYRVTSADGHPVDGQRSFELTVAGSGTPGPVADTAADSGDDGPPLWPFIVVAVLVLVGGLGVVVVLSRRSGRSV</sequence>
<dbReference type="Proteomes" id="UP001143347">
    <property type="component" value="Unassembled WGS sequence"/>
</dbReference>
<dbReference type="GO" id="GO:0042597">
    <property type="term" value="C:periplasmic space"/>
    <property type="evidence" value="ECO:0007669"/>
    <property type="project" value="InterPro"/>
</dbReference>
<keyword evidence="4" id="KW-0186">Copper</keyword>
<dbReference type="EMBL" id="JAPKFM010000017">
    <property type="protein sequence ID" value="MCX2965620.1"/>
    <property type="molecule type" value="Genomic_DNA"/>
</dbReference>
<protein>
    <submittedName>
        <fullName evidence="8">Copper resistance protein CopC</fullName>
    </submittedName>
</protein>
<feature type="transmembrane region" description="Helical" evidence="5">
    <location>
        <begin position="152"/>
        <end position="173"/>
    </location>
</feature>
<evidence type="ECO:0000256" key="4">
    <source>
        <dbReference type="ARBA" id="ARBA00023008"/>
    </source>
</evidence>
<evidence type="ECO:0000256" key="3">
    <source>
        <dbReference type="ARBA" id="ARBA00022729"/>
    </source>
</evidence>
<dbReference type="SUPFAM" id="SSF81296">
    <property type="entry name" value="E set domains"/>
    <property type="match status" value="1"/>
</dbReference>
<evidence type="ECO:0000256" key="5">
    <source>
        <dbReference type="SAM" id="Phobius"/>
    </source>
</evidence>
<keyword evidence="9" id="KW-1185">Reference proteome</keyword>
<dbReference type="InterPro" id="IPR014755">
    <property type="entry name" value="Cu-Rt/internalin_Ig-like"/>
</dbReference>
<evidence type="ECO:0000259" key="7">
    <source>
        <dbReference type="Pfam" id="PF04234"/>
    </source>
</evidence>
<dbReference type="GO" id="GO:0030313">
    <property type="term" value="C:cell envelope"/>
    <property type="evidence" value="ECO:0007669"/>
    <property type="project" value="UniProtKB-SubCell"/>
</dbReference>
<reference evidence="8" key="1">
    <citation type="submission" date="2022-10" db="EMBL/GenBank/DDBJ databases">
        <title>WGS of marine actinomycetes from Thailand.</title>
        <authorList>
            <person name="Thawai C."/>
        </authorList>
    </citation>
    <scope>NUCLEOTIDE SEQUENCE</scope>
    <source>
        <strain evidence="8">SW21</strain>
    </source>
</reference>
<comment type="caution">
    <text evidence="8">The sequence shown here is derived from an EMBL/GenBank/DDBJ whole genome shotgun (WGS) entry which is preliminary data.</text>
</comment>
<feature type="signal peptide" evidence="6">
    <location>
        <begin position="1"/>
        <end position="33"/>
    </location>
</feature>
<evidence type="ECO:0000256" key="6">
    <source>
        <dbReference type="SAM" id="SignalP"/>
    </source>
</evidence>
<keyword evidence="5" id="KW-0472">Membrane</keyword>
<name>A0A9X3D6D4_9ACTN</name>
<dbReference type="GO" id="GO:0046688">
    <property type="term" value="P:response to copper ion"/>
    <property type="evidence" value="ECO:0007669"/>
    <property type="project" value="InterPro"/>
</dbReference>
<dbReference type="GO" id="GO:0005886">
    <property type="term" value="C:plasma membrane"/>
    <property type="evidence" value="ECO:0007669"/>
    <property type="project" value="TreeGrafter"/>
</dbReference>
<evidence type="ECO:0000256" key="1">
    <source>
        <dbReference type="ARBA" id="ARBA00004196"/>
    </source>
</evidence>
<dbReference type="PANTHER" id="PTHR34820">
    <property type="entry name" value="INNER MEMBRANE PROTEIN YEBZ"/>
    <property type="match status" value="1"/>
</dbReference>
<evidence type="ECO:0000256" key="2">
    <source>
        <dbReference type="ARBA" id="ARBA00022723"/>
    </source>
</evidence>
<dbReference type="InterPro" id="IPR014756">
    <property type="entry name" value="Ig_E-set"/>
</dbReference>
<dbReference type="PANTHER" id="PTHR34820:SF4">
    <property type="entry name" value="INNER MEMBRANE PROTEIN YEBZ"/>
    <property type="match status" value="1"/>
</dbReference>
<evidence type="ECO:0000313" key="8">
    <source>
        <dbReference type="EMBL" id="MCX2965620.1"/>
    </source>
</evidence>
<keyword evidence="2" id="KW-0479">Metal-binding</keyword>
<dbReference type="AlphaFoldDB" id="A0A9X3D6D4"/>
<dbReference type="Pfam" id="PF04234">
    <property type="entry name" value="CopC"/>
    <property type="match status" value="1"/>
</dbReference>
<evidence type="ECO:0000313" key="9">
    <source>
        <dbReference type="Proteomes" id="UP001143347"/>
    </source>
</evidence>
<keyword evidence="5" id="KW-0812">Transmembrane</keyword>
<gene>
    <name evidence="8" type="ORF">OSB52_16155</name>
</gene>
<keyword evidence="3 6" id="KW-0732">Signal</keyword>
<dbReference type="Gene3D" id="2.60.40.1220">
    <property type="match status" value="1"/>
</dbReference>
<accession>A0A9X3D6D4</accession>
<comment type="subcellular location">
    <subcellularLocation>
        <location evidence="1">Cell envelope</location>
    </subcellularLocation>
</comment>
<dbReference type="GO" id="GO:0005507">
    <property type="term" value="F:copper ion binding"/>
    <property type="evidence" value="ECO:0007669"/>
    <property type="project" value="InterPro"/>
</dbReference>